<dbReference type="GO" id="GO:0005524">
    <property type="term" value="F:ATP binding"/>
    <property type="evidence" value="ECO:0007669"/>
    <property type="project" value="UniProtKB-KW"/>
</dbReference>
<dbReference type="EC" id="2.7.11.1" evidence="2"/>
<dbReference type="PANTHER" id="PTHR12209:SF0">
    <property type="entry name" value="EKC_KEOPS COMPLEX SUBUNIT TP53RK"/>
    <property type="match status" value="1"/>
</dbReference>
<evidence type="ECO:0000256" key="7">
    <source>
        <dbReference type="ARBA" id="ARBA00022777"/>
    </source>
</evidence>
<proteinExistence type="inferred from homology"/>
<dbReference type="GO" id="GO:0000408">
    <property type="term" value="C:EKC/KEOPS complex"/>
    <property type="evidence" value="ECO:0007669"/>
    <property type="project" value="TreeGrafter"/>
</dbReference>
<dbReference type="GO" id="GO:0004674">
    <property type="term" value="F:protein serine/threonine kinase activity"/>
    <property type="evidence" value="ECO:0007669"/>
    <property type="project" value="UniProtKB-KW"/>
</dbReference>
<dbReference type="GO" id="GO:0005634">
    <property type="term" value="C:nucleus"/>
    <property type="evidence" value="ECO:0007669"/>
    <property type="project" value="TreeGrafter"/>
</dbReference>
<dbReference type="OMA" id="HKLYMEY"/>
<dbReference type="GO" id="GO:0070525">
    <property type="term" value="P:tRNA threonylcarbamoyladenosine metabolic process"/>
    <property type="evidence" value="ECO:0007669"/>
    <property type="project" value="TreeGrafter"/>
</dbReference>
<keyword evidence="4" id="KW-0808">Transferase</keyword>
<dbReference type="InterPro" id="IPR008266">
    <property type="entry name" value="Tyr_kinase_AS"/>
</dbReference>
<evidence type="ECO:0000256" key="1">
    <source>
        <dbReference type="ARBA" id="ARBA00010630"/>
    </source>
</evidence>
<dbReference type="Proteomes" id="UP001142055">
    <property type="component" value="Chromosome 1"/>
</dbReference>
<dbReference type="EMBL" id="JAPWDV010000001">
    <property type="protein sequence ID" value="KAJ6224822.1"/>
    <property type="molecule type" value="Genomic_DNA"/>
</dbReference>
<evidence type="ECO:0000313" key="12">
    <source>
        <dbReference type="EMBL" id="KAJ6224822.1"/>
    </source>
</evidence>
<dbReference type="PROSITE" id="PS00109">
    <property type="entry name" value="PROTEIN_KINASE_TYR"/>
    <property type="match status" value="1"/>
</dbReference>
<evidence type="ECO:0000313" key="13">
    <source>
        <dbReference type="Proteomes" id="UP001142055"/>
    </source>
</evidence>
<evidence type="ECO:0000256" key="8">
    <source>
        <dbReference type="ARBA" id="ARBA00022840"/>
    </source>
</evidence>
<comment type="catalytic activity">
    <reaction evidence="10">
        <text>L-seryl-[protein] + ATP = O-phospho-L-seryl-[protein] + ADP + H(+)</text>
        <dbReference type="Rhea" id="RHEA:17989"/>
        <dbReference type="Rhea" id="RHEA-COMP:9863"/>
        <dbReference type="Rhea" id="RHEA-COMP:11604"/>
        <dbReference type="ChEBI" id="CHEBI:15378"/>
        <dbReference type="ChEBI" id="CHEBI:29999"/>
        <dbReference type="ChEBI" id="CHEBI:30616"/>
        <dbReference type="ChEBI" id="CHEBI:83421"/>
        <dbReference type="ChEBI" id="CHEBI:456216"/>
        <dbReference type="EC" id="2.7.11.1"/>
    </reaction>
</comment>
<evidence type="ECO:0000256" key="9">
    <source>
        <dbReference type="ARBA" id="ARBA00047899"/>
    </source>
</evidence>
<comment type="caution">
    <text evidence="12">The sequence shown here is derived from an EMBL/GenBank/DDBJ whole genome shotgun (WGS) entry which is preliminary data.</text>
</comment>
<sequence>MTSSTFSIRQYAGSEWSLLFQGAESRVYQGVFHSKPAILKERFKKTYRLDELDQKLTKERIRSELKAYQKIEKKCPDLFQNMCRVLHSDERNIVFTELTDTISVKEYFDQSSEEAINEMLKKMGEVVAQIHLCGVIHGDLTTSNFLVKQQHKQLDSLMDNVVIPIDFGLSSGLVNVENQAVDLYVLERAIQSTNPKINFNHLLDSYQKKMETDKINKKLDQVRMRGRKRLMIG</sequence>
<dbReference type="Pfam" id="PF00069">
    <property type="entry name" value="Pkinase"/>
    <property type="match status" value="1"/>
</dbReference>
<dbReference type="PROSITE" id="PS50011">
    <property type="entry name" value="PROTEIN_KINASE_DOM"/>
    <property type="match status" value="1"/>
</dbReference>
<dbReference type="Gene3D" id="3.30.200.20">
    <property type="entry name" value="Phosphorylase Kinase, domain 1"/>
    <property type="match status" value="1"/>
</dbReference>
<name>A0A9Q0MI36_BLOTA</name>
<evidence type="ECO:0000256" key="5">
    <source>
        <dbReference type="ARBA" id="ARBA00022694"/>
    </source>
</evidence>
<reference evidence="12" key="1">
    <citation type="submission" date="2022-12" db="EMBL/GenBank/DDBJ databases">
        <title>Genome assemblies of Blomia tropicalis.</title>
        <authorList>
            <person name="Cui Y."/>
        </authorList>
    </citation>
    <scope>NUCLEOTIDE SEQUENCE</scope>
    <source>
        <tissue evidence="12">Adult mites</tissue>
    </source>
</reference>
<evidence type="ECO:0000256" key="2">
    <source>
        <dbReference type="ARBA" id="ARBA00012513"/>
    </source>
</evidence>
<dbReference type="InterPro" id="IPR000719">
    <property type="entry name" value="Prot_kinase_dom"/>
</dbReference>
<organism evidence="12 13">
    <name type="scientific">Blomia tropicalis</name>
    <name type="common">Mite</name>
    <dbReference type="NCBI Taxonomy" id="40697"/>
    <lineage>
        <taxon>Eukaryota</taxon>
        <taxon>Metazoa</taxon>
        <taxon>Ecdysozoa</taxon>
        <taxon>Arthropoda</taxon>
        <taxon>Chelicerata</taxon>
        <taxon>Arachnida</taxon>
        <taxon>Acari</taxon>
        <taxon>Acariformes</taxon>
        <taxon>Sarcoptiformes</taxon>
        <taxon>Astigmata</taxon>
        <taxon>Glycyphagoidea</taxon>
        <taxon>Echimyopodidae</taxon>
        <taxon>Blomia</taxon>
    </lineage>
</organism>
<keyword evidence="7" id="KW-0418">Kinase</keyword>
<keyword evidence="13" id="KW-1185">Reference proteome</keyword>
<dbReference type="GO" id="GO:0005829">
    <property type="term" value="C:cytosol"/>
    <property type="evidence" value="ECO:0007669"/>
    <property type="project" value="TreeGrafter"/>
</dbReference>
<feature type="domain" description="Protein kinase" evidence="11">
    <location>
        <begin position="13"/>
        <end position="233"/>
    </location>
</feature>
<keyword evidence="8" id="KW-0067">ATP-binding</keyword>
<dbReference type="InterPro" id="IPR022495">
    <property type="entry name" value="Bud32"/>
</dbReference>
<keyword evidence="3" id="KW-0723">Serine/threonine-protein kinase</keyword>
<dbReference type="InterPro" id="IPR011009">
    <property type="entry name" value="Kinase-like_dom_sf"/>
</dbReference>
<protein>
    <recommendedName>
        <fullName evidence="2">non-specific serine/threonine protein kinase</fullName>
        <ecNumber evidence="2">2.7.11.1</ecNumber>
    </recommendedName>
</protein>
<comment type="catalytic activity">
    <reaction evidence="9">
        <text>L-threonyl-[protein] + ATP = O-phospho-L-threonyl-[protein] + ADP + H(+)</text>
        <dbReference type="Rhea" id="RHEA:46608"/>
        <dbReference type="Rhea" id="RHEA-COMP:11060"/>
        <dbReference type="Rhea" id="RHEA-COMP:11605"/>
        <dbReference type="ChEBI" id="CHEBI:15378"/>
        <dbReference type="ChEBI" id="CHEBI:30013"/>
        <dbReference type="ChEBI" id="CHEBI:30616"/>
        <dbReference type="ChEBI" id="CHEBI:61977"/>
        <dbReference type="ChEBI" id="CHEBI:456216"/>
        <dbReference type="EC" id="2.7.11.1"/>
    </reaction>
</comment>
<gene>
    <name evidence="12" type="ORF">RDWZM_003367</name>
</gene>
<comment type="similarity">
    <text evidence="1">Belongs to the protein kinase superfamily. BUD32 family.</text>
</comment>
<dbReference type="PANTHER" id="PTHR12209">
    <property type="entry name" value="NON-SPECIFIC SERINE/THREONINE PROTEIN KINASE"/>
    <property type="match status" value="1"/>
</dbReference>
<accession>A0A9Q0MI36</accession>
<dbReference type="AlphaFoldDB" id="A0A9Q0MI36"/>
<evidence type="ECO:0000256" key="10">
    <source>
        <dbReference type="ARBA" id="ARBA00048679"/>
    </source>
</evidence>
<evidence type="ECO:0000256" key="4">
    <source>
        <dbReference type="ARBA" id="ARBA00022679"/>
    </source>
</evidence>
<keyword evidence="5" id="KW-0819">tRNA processing</keyword>
<keyword evidence="6" id="KW-0547">Nucleotide-binding</keyword>
<dbReference type="Gene3D" id="1.10.510.10">
    <property type="entry name" value="Transferase(Phosphotransferase) domain 1"/>
    <property type="match status" value="1"/>
</dbReference>
<evidence type="ECO:0000256" key="6">
    <source>
        <dbReference type="ARBA" id="ARBA00022741"/>
    </source>
</evidence>
<dbReference type="NCBIfam" id="TIGR03724">
    <property type="entry name" value="arch_bud32"/>
    <property type="match status" value="1"/>
</dbReference>
<evidence type="ECO:0000259" key="11">
    <source>
        <dbReference type="PROSITE" id="PS50011"/>
    </source>
</evidence>
<evidence type="ECO:0000256" key="3">
    <source>
        <dbReference type="ARBA" id="ARBA00022527"/>
    </source>
</evidence>
<dbReference type="GO" id="GO:0008033">
    <property type="term" value="P:tRNA processing"/>
    <property type="evidence" value="ECO:0007669"/>
    <property type="project" value="UniProtKB-KW"/>
</dbReference>
<dbReference type="SUPFAM" id="SSF56112">
    <property type="entry name" value="Protein kinase-like (PK-like)"/>
    <property type="match status" value="1"/>
</dbReference>